<organism evidence="2 3">
    <name type="scientific">Hyella patelloides LEGE 07179</name>
    <dbReference type="NCBI Taxonomy" id="945734"/>
    <lineage>
        <taxon>Bacteria</taxon>
        <taxon>Bacillati</taxon>
        <taxon>Cyanobacteriota</taxon>
        <taxon>Cyanophyceae</taxon>
        <taxon>Pleurocapsales</taxon>
        <taxon>Hyellaceae</taxon>
        <taxon>Hyella</taxon>
    </lineage>
</organism>
<keyword evidence="3" id="KW-1185">Reference proteome</keyword>
<dbReference type="EMBL" id="CAACVJ010000268">
    <property type="protein sequence ID" value="VEP15492.1"/>
    <property type="molecule type" value="Genomic_DNA"/>
</dbReference>
<sequence length="51" mass="5932">MPQSYQRGMIIISFPNIGNTIFEQQSLHLEAHLTIVWAIFGYFLLLIYCLS</sequence>
<protein>
    <submittedName>
        <fullName evidence="2">Uncharacterized protein</fullName>
    </submittedName>
</protein>
<keyword evidence="1" id="KW-1133">Transmembrane helix</keyword>
<dbReference type="Proteomes" id="UP000320055">
    <property type="component" value="Unassembled WGS sequence"/>
</dbReference>
<keyword evidence="1" id="KW-0472">Membrane</keyword>
<name>A0A563VVN3_9CYAN</name>
<evidence type="ECO:0000313" key="2">
    <source>
        <dbReference type="EMBL" id="VEP15492.1"/>
    </source>
</evidence>
<evidence type="ECO:0000313" key="3">
    <source>
        <dbReference type="Proteomes" id="UP000320055"/>
    </source>
</evidence>
<proteinExistence type="predicted"/>
<reference evidence="2 3" key="1">
    <citation type="submission" date="2019-01" db="EMBL/GenBank/DDBJ databases">
        <authorList>
            <person name="Brito A."/>
        </authorList>
    </citation>
    <scope>NUCLEOTIDE SEQUENCE [LARGE SCALE GENOMIC DNA]</scope>
    <source>
        <strain evidence="2">1</strain>
    </source>
</reference>
<evidence type="ECO:0000256" key="1">
    <source>
        <dbReference type="SAM" id="Phobius"/>
    </source>
</evidence>
<gene>
    <name evidence="2" type="ORF">H1P_340018</name>
</gene>
<dbReference type="AlphaFoldDB" id="A0A563VVN3"/>
<accession>A0A563VVN3</accession>
<keyword evidence="1" id="KW-0812">Transmembrane</keyword>
<feature type="transmembrane region" description="Helical" evidence="1">
    <location>
        <begin position="31"/>
        <end position="50"/>
    </location>
</feature>